<evidence type="ECO:0000256" key="1">
    <source>
        <dbReference type="ARBA" id="ARBA00022999"/>
    </source>
</evidence>
<feature type="domain" description="PID" evidence="5">
    <location>
        <begin position="102"/>
        <end position="270"/>
    </location>
</feature>
<dbReference type="Proteomes" id="UP000050525">
    <property type="component" value="Unassembled WGS sequence"/>
</dbReference>
<dbReference type="Pfam" id="PF00640">
    <property type="entry name" value="PID"/>
    <property type="match status" value="1"/>
</dbReference>
<feature type="coiled-coil region" evidence="3">
    <location>
        <begin position="1175"/>
        <end position="1223"/>
    </location>
</feature>
<evidence type="ECO:0000259" key="5">
    <source>
        <dbReference type="PROSITE" id="PS01179"/>
    </source>
</evidence>
<feature type="coiled-coil region" evidence="3">
    <location>
        <begin position="1620"/>
        <end position="1655"/>
    </location>
</feature>
<dbReference type="Pfam" id="PF00017">
    <property type="entry name" value="SH2"/>
    <property type="match status" value="1"/>
</dbReference>
<dbReference type="eggNOG" id="ENOG502QT0E">
    <property type="taxonomic scope" value="Eukaryota"/>
</dbReference>
<keyword evidence="1 2" id="KW-0727">SH2 domain</keyword>
<dbReference type="InterPro" id="IPR036860">
    <property type="entry name" value="SH2_dom_sf"/>
</dbReference>
<dbReference type="PROSITE" id="PS50001">
    <property type="entry name" value="SH2"/>
    <property type="match status" value="1"/>
</dbReference>
<keyword evidence="3" id="KW-0175">Coiled coil</keyword>
<reference evidence="7 8" key="1">
    <citation type="journal article" date="2012" name="Genome Biol.">
        <title>Sequencing three crocodilian genomes to illuminate the evolution of archosaurs and amniotes.</title>
        <authorList>
            <person name="St John J.A."/>
            <person name="Braun E.L."/>
            <person name="Isberg S.R."/>
            <person name="Miles L.G."/>
            <person name="Chong A.Y."/>
            <person name="Gongora J."/>
            <person name="Dalzell P."/>
            <person name="Moran C."/>
            <person name="Bed'hom B."/>
            <person name="Abzhanov A."/>
            <person name="Burgess S.C."/>
            <person name="Cooksey A.M."/>
            <person name="Castoe T.A."/>
            <person name="Crawford N.G."/>
            <person name="Densmore L.D."/>
            <person name="Drew J.C."/>
            <person name="Edwards S.V."/>
            <person name="Faircloth B.C."/>
            <person name="Fujita M.K."/>
            <person name="Greenwold M.J."/>
            <person name="Hoffmann F.G."/>
            <person name="Howard J.M."/>
            <person name="Iguchi T."/>
            <person name="Janes D.E."/>
            <person name="Khan S.Y."/>
            <person name="Kohno S."/>
            <person name="de Koning A.J."/>
            <person name="Lance S.L."/>
            <person name="McCarthy F.M."/>
            <person name="McCormack J.E."/>
            <person name="Merchant M.E."/>
            <person name="Peterson D.G."/>
            <person name="Pollock D.D."/>
            <person name="Pourmand N."/>
            <person name="Raney B.J."/>
            <person name="Roessler K.A."/>
            <person name="Sanford J.R."/>
            <person name="Sawyer R.H."/>
            <person name="Schmidt C.J."/>
            <person name="Triplett E.W."/>
            <person name="Tuberville T.D."/>
            <person name="Venegas-Anaya M."/>
            <person name="Howard J.T."/>
            <person name="Jarvis E.D."/>
            <person name="Guillette L.J.Jr."/>
            <person name="Glenn T.C."/>
            <person name="Green R.E."/>
            <person name="Ray D.A."/>
        </authorList>
    </citation>
    <scope>NUCLEOTIDE SEQUENCE [LARGE SCALE GENOMIC DNA]</scope>
    <source>
        <strain evidence="7">KSC_2009_1</strain>
    </source>
</reference>
<dbReference type="InterPro" id="IPR057659">
    <property type="entry name" value="CEP152_CC"/>
</dbReference>
<dbReference type="PANTHER" id="PTHR10337">
    <property type="entry name" value="SHC TRANSFORMING PROTEIN"/>
    <property type="match status" value="1"/>
</dbReference>
<dbReference type="GO" id="GO:0007099">
    <property type="term" value="P:centriole replication"/>
    <property type="evidence" value="ECO:0007669"/>
    <property type="project" value="TreeGrafter"/>
</dbReference>
<gene>
    <name evidence="7" type="ORF">Y1Q_0001458</name>
</gene>
<dbReference type="SMART" id="SM00252">
    <property type="entry name" value="SH2"/>
    <property type="match status" value="1"/>
</dbReference>
<evidence type="ECO:0000313" key="8">
    <source>
        <dbReference type="Proteomes" id="UP000050525"/>
    </source>
</evidence>
<dbReference type="CDD" id="cd09925">
    <property type="entry name" value="SH2_SHC"/>
    <property type="match status" value="1"/>
</dbReference>
<feature type="region of interest" description="Disordered" evidence="4">
    <location>
        <begin position="2342"/>
        <end position="2361"/>
    </location>
</feature>
<sequence>MANIKLSNPSTLPGLKSFCLGTKEVPRIKLTECGTVPSSPTSPEISLTSFLPTSHLQQDLDKPGVNAKAQDDCILRGFDEPASLSKQEKHLMQSSEDTVETGMTYCVRYMGCIEVLQSMRSLDFGTRTQVTREAISRLCEAVPGTNGALKKRKPPVKFLSSVLGKSNLQFSGVNIKLTISTSSLTLMNVDTQQIIANHHMQSISFASGGDPDTTDYVAYVAKDPVNQRACHILECPNGMAQDVINTIGQAFELRFKQYLKNPSSLVTSNESGVMNLSGSAGNMQEREDHEYYNEIPGKEPPTGGVSDIRMKVQTDQRANCPIQCEKQYCLTGSPRCINIYENYLEENKTMGNCGERMQKAKKDTALSKPSCKVDLFDDPSYINTQTLQTTVSTTRGLASTQSYGSPLHHGKLPEAGQQSTTSNMASLCVPPQIKQQLRSEDCYHGKLNRKAAESLLINDGDFLVRESATSPGQYVLSGLQGRQAKHLLLVDPGGKVRTKDRVFDSVGHLIHYHMENNLPIISSGSEVCLKQPKTMSLDFDSGALQTQHEEEEEEEYDQEDYAREQELQQLLTDLPHDMLDDSGDQLSNYSDCSVHEDEEQAREPWQHEGKWNDHPLITNPQNGYEQGERLYPDQFLYDRGNNHGETHASNWTDLHNEDEEKCTYEIKGSYSGTRSEADDTYLGRDGYNAPSHYQQNSVYHLPDNFRQYTNGHKQEFAGHNQQSKILNFPDAPKEHPKQFGTSEVVSGQPVESYKVTYKPYKNGLQQNVPVKQGTRRTEAFEELQREFLGTDENSSDNMQILQLQVLNKAKGRQLEELNEKLEKSTQQIRYLNHQLAMVKDEKDGLALSLQESQKLYQEGKEREVHLEGQVKSLEAQIQALAANEEKILKQSKVAEVAMESMQQQLLELQHSDSLQRAREQHETIVAALKQKYEEQVLSLEQQLDTTNSTLREQKELCCQLGEHVKQLEKTLEQIKCEKTEIINRLTRSLEESQKQCANLLQTGSVQETSQLRFQLQQAQSAQLMSKNMNKALQEELTELKEEIVLYESAAKLGVFLNDTGGEPRVDMNESYVDLGIKKVNWKKSRFHRAIQNRDKELSKDDLIIELKAELERLLNSNKMKRNQISQLQNDLKDCQRTTDKFQQLLKAEKIARESETKVNNVENHTDILWSNPSASDNLKEEIRRLREMNEALHQEIENHSSSIQNLKANEEKLKSANQDLCSQMRQMIQDFDQDKQEAIDRCERTYQQHHEDAKAQLWKDLLERHAAEKEQLIQAYEETISQLKANIEVLNKEIIAVKECYIAVCGEKDTLETTLRRKLEQEQQSKEEKLEKKLKKKLLEEKEDALNCLRTELEEKCRKSIIAAKNQWLKEREVVTKQQVEIEVTLARAQWEKEKKKIKEQVIVEIGREWKHRLEEPKKIIVELKDCGSQTDQLNAACEASTVLAMSLFEKQKLELQEVLREREAGEVLKELETKLERKHCETMASQVETALTQAHAKWLQELTELEEYKANLKVERDKWEKEQEIKAAKQLSLVLSAAEEKWKKELENAEKSGARIKELEEKIISLRRELEIKKDEIPATVKAEVAKARAQCNKEKQEEIFQIQEQNERDYRSFLDDHRNKIKEVLATAKDDLVKQKNELLAQKEAEIKSYLDQKQREWTAQETKRLQEEIHQHKEKILVELEHLLGEIHEELVKSTNKECSQQDNTSSIPGQLNCQYKERLKTCLEKVYRGTVHALLEKAKQEWREKQEDLVSNLKKKVCSCMISGEEETGDKARPPMYDVGHQLEIHRIMRSQMPLQETEMEKDQKSKKRNLSCECCCQDLETKERECQDLKKKLEKTCRHLQLAVREHKAKAEQIQENERVLEALMEENSEMKTKLKDLRMCDTPPRSLSEGAISKPCASFDGLKGLEEMRAQYIKAVGKIKSDMLRYIHESKERAAEMIKAEVLRERQETARKMRKYYLICLQQLLSDHGKYEGAEKKIMNAASKLATMAKVLETPVRNTPQSKNTHSVLPLNSELPTGVEQSKRNYMHQSRPTHMESKSCGRSIAKKASDQVVQKRVPYNLRQQLDAAQAETLSLLHGRMTSDIQNGSTAKQLADTPRDAMSEIHPYEHERRNKTVCVSNTDRGLINATSITALQQAPTCVSQMKLGNLHISSNINGLSDSRPSPILFERQNERPALKEVKCYQPNGNWKTASERTQDFDVQEAPVRDEGGCTDWSSISGSLNLDSATGDTCLLYPVQKTNSNTSAQLRSYEQSSMTSLFSDEDTGPFCKELSSHETKILGAKNRDSLHCKDHQDVNSGCTSYQISEASSALVQVSVIPYSNVGKGHNQHLRKAVPDAKSFQQDSGFDSPFANLD</sequence>
<evidence type="ECO:0000256" key="2">
    <source>
        <dbReference type="PROSITE-ProRule" id="PRU00191"/>
    </source>
</evidence>
<name>A0A151M9H2_ALLMI</name>
<dbReference type="Pfam" id="PF25769">
    <property type="entry name" value="PLK4_bind_CEP152"/>
    <property type="match status" value="1"/>
</dbReference>
<comment type="caution">
    <text evidence="7">The sequence shown here is derived from an EMBL/GenBank/DDBJ whole genome shotgun (WGS) entry which is preliminary data.</text>
</comment>
<protein>
    <submittedName>
        <fullName evidence="7">SHC-transforming protein 4</fullName>
    </submittedName>
</protein>
<feature type="coiled-coil region" evidence="3">
    <location>
        <begin position="1550"/>
        <end position="1577"/>
    </location>
</feature>
<evidence type="ECO:0000313" key="7">
    <source>
        <dbReference type="EMBL" id="KYO21178.1"/>
    </source>
</evidence>
<feature type="coiled-coil region" evidence="3">
    <location>
        <begin position="1817"/>
        <end position="1886"/>
    </location>
</feature>
<feature type="coiled-coil region" evidence="3">
    <location>
        <begin position="1259"/>
        <end position="1359"/>
    </location>
</feature>
<dbReference type="STRING" id="8496.A0A151M9H2"/>
<dbReference type="PRINTS" id="PR00629">
    <property type="entry name" value="SHCPIDOMAIN"/>
</dbReference>
<dbReference type="InterPro" id="IPR035676">
    <property type="entry name" value="SHC_SH2"/>
</dbReference>
<dbReference type="FunFam" id="2.30.29.30:FF:000036">
    <property type="entry name" value="SHC-transforming protein 1 isoform 3"/>
    <property type="match status" value="1"/>
</dbReference>
<dbReference type="GO" id="GO:0005813">
    <property type="term" value="C:centrosome"/>
    <property type="evidence" value="ECO:0007669"/>
    <property type="project" value="TreeGrafter"/>
</dbReference>
<dbReference type="InterPro" id="IPR051235">
    <property type="entry name" value="CEP152/SHC-Transforming"/>
</dbReference>
<keyword evidence="8" id="KW-1185">Reference proteome</keyword>
<dbReference type="InterPro" id="IPR011993">
    <property type="entry name" value="PH-like_dom_sf"/>
</dbReference>
<dbReference type="Gene3D" id="3.30.505.10">
    <property type="entry name" value="SH2 domain"/>
    <property type="match status" value="1"/>
</dbReference>
<proteinExistence type="predicted"/>
<accession>A0A151M9H2</accession>
<dbReference type="CDD" id="cd01209">
    <property type="entry name" value="PTB_Shc"/>
    <property type="match status" value="1"/>
</dbReference>
<dbReference type="InterPro" id="IPR006020">
    <property type="entry name" value="PTB/PI_dom"/>
</dbReference>
<dbReference type="PROSITE" id="PS01179">
    <property type="entry name" value="PID"/>
    <property type="match status" value="1"/>
</dbReference>
<organism evidence="7 8">
    <name type="scientific">Alligator mississippiensis</name>
    <name type="common">American alligator</name>
    <dbReference type="NCBI Taxonomy" id="8496"/>
    <lineage>
        <taxon>Eukaryota</taxon>
        <taxon>Metazoa</taxon>
        <taxon>Chordata</taxon>
        <taxon>Craniata</taxon>
        <taxon>Vertebrata</taxon>
        <taxon>Euteleostomi</taxon>
        <taxon>Archelosauria</taxon>
        <taxon>Archosauria</taxon>
        <taxon>Crocodylia</taxon>
        <taxon>Alligatoridae</taxon>
        <taxon>Alligatorinae</taxon>
        <taxon>Alligator</taxon>
    </lineage>
</organism>
<dbReference type="SMART" id="SM00462">
    <property type="entry name" value="PTB"/>
    <property type="match status" value="1"/>
</dbReference>
<feature type="domain" description="SH2" evidence="6">
    <location>
        <begin position="442"/>
        <end position="533"/>
    </location>
</feature>
<feature type="coiled-coil region" evidence="3">
    <location>
        <begin position="800"/>
        <end position="1049"/>
    </location>
</feature>
<dbReference type="FunFam" id="3.30.505.10:FF:000005">
    <property type="entry name" value="SHC-transforming protein 1 isoform 3"/>
    <property type="match status" value="1"/>
</dbReference>
<dbReference type="Gene3D" id="2.30.29.30">
    <property type="entry name" value="Pleckstrin-homology domain (PH domain)/Phosphotyrosine-binding domain (PTB)"/>
    <property type="match status" value="1"/>
</dbReference>
<feature type="coiled-coil region" evidence="3">
    <location>
        <begin position="1103"/>
        <end position="1144"/>
    </location>
</feature>
<dbReference type="SUPFAM" id="SSF55550">
    <property type="entry name" value="SH2 domain"/>
    <property type="match status" value="1"/>
</dbReference>
<evidence type="ECO:0000256" key="3">
    <source>
        <dbReference type="SAM" id="Coils"/>
    </source>
</evidence>
<dbReference type="SUPFAM" id="SSF50729">
    <property type="entry name" value="PH domain-like"/>
    <property type="match status" value="1"/>
</dbReference>
<dbReference type="GO" id="GO:0035556">
    <property type="term" value="P:intracellular signal transduction"/>
    <property type="evidence" value="ECO:0007669"/>
    <property type="project" value="InterPro"/>
</dbReference>
<dbReference type="Pfam" id="PF25770">
    <property type="entry name" value="CC_CEP63-bind_CEP152"/>
    <property type="match status" value="1"/>
</dbReference>
<evidence type="ECO:0000256" key="4">
    <source>
        <dbReference type="SAM" id="MobiDB-lite"/>
    </source>
</evidence>
<dbReference type="InterPro" id="IPR057664">
    <property type="entry name" value="CEP152_PLK4_bind"/>
</dbReference>
<dbReference type="InterPro" id="IPR006019">
    <property type="entry name" value="PID_Shc-like"/>
</dbReference>
<dbReference type="EMBL" id="AKHW03006295">
    <property type="protein sequence ID" value="KYO21178.1"/>
    <property type="molecule type" value="Genomic_DNA"/>
</dbReference>
<feature type="region of interest" description="Disordered" evidence="4">
    <location>
        <begin position="398"/>
        <end position="418"/>
    </location>
</feature>
<dbReference type="InterPro" id="IPR000980">
    <property type="entry name" value="SH2"/>
</dbReference>
<dbReference type="PANTHER" id="PTHR10337:SF6">
    <property type="entry name" value="CENTROSOMAL PROTEIN OF 152 KDA"/>
    <property type="match status" value="1"/>
</dbReference>
<evidence type="ECO:0000259" key="6">
    <source>
        <dbReference type="PROSITE" id="PS50001"/>
    </source>
</evidence>
<feature type="coiled-coil region" evidence="3">
    <location>
        <begin position="1496"/>
        <end position="1523"/>
    </location>
</feature>